<evidence type="ECO:0000313" key="10">
    <source>
        <dbReference type="Proteomes" id="UP000005220"/>
    </source>
</evidence>
<keyword evidence="7" id="KW-0030">Aminoacyl-tRNA synthetase</keyword>
<comment type="similarity">
    <text evidence="1">Belongs to the class-II aminoacyl-tRNA synthetase family.</text>
</comment>
<evidence type="ECO:0000256" key="5">
    <source>
        <dbReference type="ARBA" id="ARBA00022840"/>
    </source>
</evidence>
<dbReference type="OrthoDB" id="43906at2759"/>
<dbReference type="InterPro" id="IPR045864">
    <property type="entry name" value="aa-tRNA-synth_II/BPL/LPL"/>
</dbReference>
<dbReference type="GeneID" id="13884203"/>
<dbReference type="GO" id="GO:0005739">
    <property type="term" value="C:mitochondrion"/>
    <property type="evidence" value="ECO:0007669"/>
    <property type="project" value="TreeGrafter"/>
</dbReference>
<dbReference type="AlphaFoldDB" id="H2AWI5"/>
<proteinExistence type="inferred from homology"/>
<gene>
    <name evidence="9" type="primary">KAFR0F01390</name>
    <name evidence="9" type="ORF">KAFR_0F01390</name>
</gene>
<dbReference type="PANTHER" id="PTHR22594:SF34">
    <property type="entry name" value="ASPARAGINE--TRNA LIGASE, MITOCHONDRIAL-RELATED"/>
    <property type="match status" value="1"/>
</dbReference>
<dbReference type="PANTHER" id="PTHR22594">
    <property type="entry name" value="ASPARTYL/LYSYL-TRNA SYNTHETASE"/>
    <property type="match status" value="1"/>
</dbReference>
<dbReference type="GO" id="GO:0006421">
    <property type="term" value="P:asparaginyl-tRNA aminoacylation"/>
    <property type="evidence" value="ECO:0007669"/>
    <property type="project" value="InterPro"/>
</dbReference>
<dbReference type="GO" id="GO:0005524">
    <property type="term" value="F:ATP binding"/>
    <property type="evidence" value="ECO:0007669"/>
    <property type="project" value="UniProtKB-KW"/>
</dbReference>
<dbReference type="InParanoid" id="H2AWI5"/>
<keyword evidence="5" id="KW-0067">ATP-binding</keyword>
<dbReference type="InterPro" id="IPR002312">
    <property type="entry name" value="Asp/Asn-tRNA-synth_IIb"/>
</dbReference>
<dbReference type="InterPro" id="IPR004364">
    <property type="entry name" value="Aa-tRNA-synt_II"/>
</dbReference>
<keyword evidence="4" id="KW-0547">Nucleotide-binding</keyword>
<sequence length="464" mass="53182">MIRFYSVKSILKDSILPYPTINQINQNVSNLNLSNNEIIPNIKGYIKSINSLKKLTFIDLFDGTTSQPLKIVLPTQNISNTHLQIGQAISLSNLQLKLTPQRSHPFELFCNDPLLLSPSSHANDLSFLQKKQNLPLSFLRSNNLHKYKTEYLSSFLRFRSKVQTNLIDILQRQDFHWVNPPIITTNDTEGNNQTFKLIASSLEQNNLNLTVSTQLHLEILALSLSNVFSFSPIFRAEQSDTSRHLSEFYMLELESTNLITTDHLIQSIKLLIQKLVSSFSDALLPSQVPMDQCDQLQTKDRWNLILTDSKWLTVTYSKAIEILNANNFSIKWGQDLSYEMEKFLTKTHFNNSFLFITKYPKSLKPFYMKQSIEDPNTVECFDLLFPSMGEIAGGSIREDNYDVLKSNVHSKDNLDWYLELRSTGSTPHGGFGVGFERLLAYLYGLQNVKDAIPFYRAIKDNITL</sequence>
<dbReference type="EMBL" id="HE650826">
    <property type="protein sequence ID" value="CCF58735.1"/>
    <property type="molecule type" value="Genomic_DNA"/>
</dbReference>
<accession>H2AWI5</accession>
<protein>
    <recommendedName>
        <fullName evidence="2">asparagine--tRNA ligase</fullName>
        <ecNumber evidence="2">6.1.1.22</ecNumber>
    </recommendedName>
</protein>
<dbReference type="FunCoup" id="H2AWI5">
    <property type="interactions" value="524"/>
</dbReference>
<dbReference type="InterPro" id="IPR004522">
    <property type="entry name" value="Asn-tRNA-ligase"/>
</dbReference>
<dbReference type="InterPro" id="IPR006195">
    <property type="entry name" value="aa-tRNA-synth_II"/>
</dbReference>
<reference evidence="9 10" key="1">
    <citation type="journal article" date="2011" name="Proc. Natl. Acad. Sci. U.S.A.">
        <title>Evolutionary erosion of yeast sex chromosomes by mating-type switching accidents.</title>
        <authorList>
            <person name="Gordon J.L."/>
            <person name="Armisen D."/>
            <person name="Proux-Wera E."/>
            <person name="Oheigeartaigh S.S."/>
            <person name="Byrne K.P."/>
            <person name="Wolfe K.H."/>
        </authorList>
    </citation>
    <scope>NUCLEOTIDE SEQUENCE [LARGE SCALE GENOMIC DNA]</scope>
    <source>
        <strain evidence="10">ATCC 22294 / BCRC 22015 / CBS 2517 / CECT 1963 / NBRC 1671 / NRRL Y-8276</strain>
    </source>
</reference>
<dbReference type="SUPFAM" id="SSF55681">
    <property type="entry name" value="Class II aaRS and biotin synthetases"/>
    <property type="match status" value="1"/>
</dbReference>
<keyword evidence="6" id="KW-0648">Protein biosynthesis</keyword>
<dbReference type="RefSeq" id="XP_003957870.1">
    <property type="nucleotide sequence ID" value="XM_003957821.1"/>
</dbReference>
<name>H2AWI5_KAZAF</name>
<dbReference type="PROSITE" id="PS50862">
    <property type="entry name" value="AA_TRNA_LIGASE_II"/>
    <property type="match status" value="1"/>
</dbReference>
<evidence type="ECO:0000259" key="8">
    <source>
        <dbReference type="PROSITE" id="PS50862"/>
    </source>
</evidence>
<evidence type="ECO:0000256" key="1">
    <source>
        <dbReference type="ARBA" id="ARBA00008226"/>
    </source>
</evidence>
<evidence type="ECO:0000256" key="7">
    <source>
        <dbReference type="ARBA" id="ARBA00023146"/>
    </source>
</evidence>
<dbReference type="Proteomes" id="UP000005220">
    <property type="component" value="Chromosome 6"/>
</dbReference>
<evidence type="ECO:0000256" key="2">
    <source>
        <dbReference type="ARBA" id="ARBA00012816"/>
    </source>
</evidence>
<dbReference type="GO" id="GO:0004816">
    <property type="term" value="F:asparagine-tRNA ligase activity"/>
    <property type="evidence" value="ECO:0007669"/>
    <property type="project" value="UniProtKB-EC"/>
</dbReference>
<dbReference type="HOGENOM" id="CLU_004553_2_0_1"/>
<keyword evidence="3" id="KW-0436">Ligase</keyword>
<evidence type="ECO:0000256" key="3">
    <source>
        <dbReference type="ARBA" id="ARBA00022598"/>
    </source>
</evidence>
<dbReference type="STRING" id="1071382.H2AWI5"/>
<organism evidence="9 10">
    <name type="scientific">Kazachstania africana (strain ATCC 22294 / BCRC 22015 / CBS 2517 / CECT 1963 / NBRC 1671 / NRRL Y-8276)</name>
    <name type="common">Yeast</name>
    <name type="synonym">Kluyveromyces africanus</name>
    <dbReference type="NCBI Taxonomy" id="1071382"/>
    <lineage>
        <taxon>Eukaryota</taxon>
        <taxon>Fungi</taxon>
        <taxon>Dikarya</taxon>
        <taxon>Ascomycota</taxon>
        <taxon>Saccharomycotina</taxon>
        <taxon>Saccharomycetes</taxon>
        <taxon>Saccharomycetales</taxon>
        <taxon>Saccharomycetaceae</taxon>
        <taxon>Kazachstania</taxon>
    </lineage>
</organism>
<dbReference type="eggNOG" id="KOG0554">
    <property type="taxonomic scope" value="Eukaryota"/>
</dbReference>
<dbReference type="PRINTS" id="PR01042">
    <property type="entry name" value="TRNASYNTHASP"/>
</dbReference>
<dbReference type="KEGG" id="kaf:KAFR_0F01390"/>
<keyword evidence="10" id="KW-1185">Reference proteome</keyword>
<evidence type="ECO:0000256" key="4">
    <source>
        <dbReference type="ARBA" id="ARBA00022741"/>
    </source>
</evidence>
<feature type="domain" description="Aminoacyl-transfer RNA synthetases class-II family profile" evidence="8">
    <location>
        <begin position="156"/>
        <end position="453"/>
    </location>
</feature>
<dbReference type="NCBIfam" id="TIGR00457">
    <property type="entry name" value="asnS"/>
    <property type="match status" value="1"/>
</dbReference>
<evidence type="ECO:0000256" key="6">
    <source>
        <dbReference type="ARBA" id="ARBA00022917"/>
    </source>
</evidence>
<dbReference type="Gene3D" id="3.30.930.10">
    <property type="entry name" value="Bira Bifunctional Protein, Domain 2"/>
    <property type="match status" value="1"/>
</dbReference>
<evidence type="ECO:0000313" key="9">
    <source>
        <dbReference type="EMBL" id="CCF58735.1"/>
    </source>
</evidence>
<dbReference type="Pfam" id="PF00152">
    <property type="entry name" value="tRNA-synt_2"/>
    <property type="match status" value="1"/>
</dbReference>
<dbReference type="EC" id="6.1.1.22" evidence="2"/>